<organism evidence="3 4">
    <name type="scientific">Nocardia neocaledoniensis</name>
    <dbReference type="NCBI Taxonomy" id="236511"/>
    <lineage>
        <taxon>Bacteria</taxon>
        <taxon>Bacillati</taxon>
        <taxon>Actinomycetota</taxon>
        <taxon>Actinomycetes</taxon>
        <taxon>Mycobacteriales</taxon>
        <taxon>Nocardiaceae</taxon>
        <taxon>Nocardia</taxon>
    </lineage>
</organism>
<dbReference type="AlphaFoldDB" id="A0A317NM45"/>
<keyword evidence="2" id="KW-0812">Transmembrane</keyword>
<dbReference type="EMBL" id="QGTL01000004">
    <property type="protein sequence ID" value="PWV76379.1"/>
    <property type="molecule type" value="Genomic_DNA"/>
</dbReference>
<evidence type="ECO:0000313" key="4">
    <source>
        <dbReference type="Proteomes" id="UP000246410"/>
    </source>
</evidence>
<feature type="transmembrane region" description="Helical" evidence="2">
    <location>
        <begin position="123"/>
        <end position="142"/>
    </location>
</feature>
<feature type="transmembrane region" description="Helical" evidence="2">
    <location>
        <begin position="162"/>
        <end position="181"/>
    </location>
</feature>
<feature type="transmembrane region" description="Helical" evidence="2">
    <location>
        <begin position="12"/>
        <end position="34"/>
    </location>
</feature>
<feature type="region of interest" description="Disordered" evidence="1">
    <location>
        <begin position="59"/>
        <end position="104"/>
    </location>
</feature>
<gene>
    <name evidence="3" type="ORF">DFR69_104485</name>
</gene>
<dbReference type="Proteomes" id="UP000246410">
    <property type="component" value="Unassembled WGS sequence"/>
</dbReference>
<reference evidence="3 4" key="1">
    <citation type="submission" date="2018-05" db="EMBL/GenBank/DDBJ databases">
        <title>Genomic Encyclopedia of Type Strains, Phase IV (KMG-IV): sequencing the most valuable type-strain genomes for metagenomic binning, comparative biology and taxonomic classification.</title>
        <authorList>
            <person name="Goeker M."/>
        </authorList>
    </citation>
    <scope>NUCLEOTIDE SEQUENCE [LARGE SCALE GENOMIC DNA]</scope>
    <source>
        <strain evidence="3 4">DSM 44717</strain>
    </source>
</reference>
<keyword evidence="4" id="KW-1185">Reference proteome</keyword>
<evidence type="ECO:0000256" key="2">
    <source>
        <dbReference type="SAM" id="Phobius"/>
    </source>
</evidence>
<name>A0A317NM45_9NOCA</name>
<accession>A0A317NM45</accession>
<keyword evidence="2" id="KW-0472">Membrane</keyword>
<evidence type="ECO:0000313" key="3">
    <source>
        <dbReference type="EMBL" id="PWV76379.1"/>
    </source>
</evidence>
<keyword evidence="2" id="KW-1133">Transmembrane helix</keyword>
<feature type="transmembrane region" description="Helical" evidence="2">
    <location>
        <begin position="40"/>
        <end position="59"/>
    </location>
</feature>
<sequence>MPTPQLTARLRGGGCGVLVGGLAVAAHGMAGGAVPRSADIALLLLVSLAAGMFAAGTAAQPPRSSRLPLGGQRAAHPPATALPSVLGGQRAARTGNRPAPAMARPALLGGPRAARVGNSRMPAAARSALALLGGQWAGHYALSWSPGHHESVDGFAHLPGAPMIAAHVLAAFACAALILVAERLYLTASSVVRALLRRPAALLAPRDTRWADARATVLVIRPKGARSPRAPPLFA</sequence>
<evidence type="ECO:0000256" key="1">
    <source>
        <dbReference type="SAM" id="MobiDB-lite"/>
    </source>
</evidence>
<proteinExistence type="predicted"/>
<comment type="caution">
    <text evidence="3">The sequence shown here is derived from an EMBL/GenBank/DDBJ whole genome shotgun (WGS) entry which is preliminary data.</text>
</comment>
<protein>
    <submittedName>
        <fullName evidence="3">Uncharacterized protein</fullName>
    </submittedName>
</protein>
<dbReference type="RefSeq" id="WP_110038003.1">
    <property type="nucleotide sequence ID" value="NZ_QGTL01000004.1"/>
</dbReference>